<dbReference type="RefSeq" id="WP_146851050.1">
    <property type="nucleotide sequence ID" value="NZ_BKAG01000018.1"/>
</dbReference>
<dbReference type="EMBL" id="BKAG01000018">
    <property type="protein sequence ID" value="GEP43472.1"/>
    <property type="molecule type" value="Genomic_DNA"/>
</dbReference>
<organism evidence="2 3">
    <name type="scientific">Brevifollis gellanilyticus</name>
    <dbReference type="NCBI Taxonomy" id="748831"/>
    <lineage>
        <taxon>Bacteria</taxon>
        <taxon>Pseudomonadati</taxon>
        <taxon>Verrucomicrobiota</taxon>
        <taxon>Verrucomicrobiia</taxon>
        <taxon>Verrucomicrobiales</taxon>
        <taxon>Verrucomicrobiaceae</taxon>
    </lineage>
</organism>
<evidence type="ECO:0000256" key="1">
    <source>
        <dbReference type="SAM" id="Phobius"/>
    </source>
</evidence>
<keyword evidence="1" id="KW-0812">Transmembrane</keyword>
<evidence type="ECO:0000313" key="3">
    <source>
        <dbReference type="Proteomes" id="UP000321577"/>
    </source>
</evidence>
<dbReference type="AlphaFoldDB" id="A0A512M9R5"/>
<accession>A0A512M9R5</accession>
<reference evidence="2 3" key="1">
    <citation type="submission" date="2019-07" db="EMBL/GenBank/DDBJ databases">
        <title>Whole genome shotgun sequence of Brevifollis gellanilyticus NBRC 108608.</title>
        <authorList>
            <person name="Hosoyama A."/>
            <person name="Uohara A."/>
            <person name="Ohji S."/>
            <person name="Ichikawa N."/>
        </authorList>
    </citation>
    <scope>NUCLEOTIDE SEQUENCE [LARGE SCALE GENOMIC DNA]</scope>
    <source>
        <strain evidence="2 3">NBRC 108608</strain>
    </source>
</reference>
<feature type="transmembrane region" description="Helical" evidence="1">
    <location>
        <begin position="114"/>
        <end position="131"/>
    </location>
</feature>
<evidence type="ECO:0000313" key="2">
    <source>
        <dbReference type="EMBL" id="GEP43472.1"/>
    </source>
</evidence>
<sequence length="134" mass="15325">MKSLIHVLLQAAREIGKQASDDTTASARAWWEARRWRYNKGLVIAGLLAFVGYSIVGSVFLADDVEFEITVFTTIFQGIGYLFMMVVANVCYFLGPLSERGVDSKDLEQHRQRYYRLGFWFSVLLPFSIPLRCC</sequence>
<keyword evidence="1" id="KW-1133">Transmembrane helix</keyword>
<feature type="transmembrane region" description="Helical" evidence="1">
    <location>
        <begin position="42"/>
        <end position="62"/>
    </location>
</feature>
<protein>
    <submittedName>
        <fullName evidence="2">Uncharacterized protein</fullName>
    </submittedName>
</protein>
<proteinExistence type="predicted"/>
<gene>
    <name evidence="2" type="ORF">BGE01nite_27630</name>
</gene>
<dbReference type="OrthoDB" id="199317at2"/>
<comment type="caution">
    <text evidence="2">The sequence shown here is derived from an EMBL/GenBank/DDBJ whole genome shotgun (WGS) entry which is preliminary data.</text>
</comment>
<name>A0A512M9R5_9BACT</name>
<keyword evidence="3" id="KW-1185">Reference proteome</keyword>
<feature type="transmembrane region" description="Helical" evidence="1">
    <location>
        <begin position="74"/>
        <end position="94"/>
    </location>
</feature>
<dbReference type="Proteomes" id="UP000321577">
    <property type="component" value="Unassembled WGS sequence"/>
</dbReference>
<keyword evidence="1" id="KW-0472">Membrane</keyword>